<sequence>MSTNNTKLEVMVFTDPYCSWCWATEPMILTMMEKYRDQLHFRYVFGGLIKDFDDFYDAQNDIRDAAATEPHWKMVSERTGQPIDEKLWEDIAPIRHFSTWPANIAAKAAFMQSEDIGFRYLRRLRRAALTERKIISNPEIYEALAKEIDGLDFDAFKKAIADGSAKEDFYEDQVTCAEWQAWGFPTMLFYKAGENVHALTQETGIYVGGHRPMETYDQVIHRLCPDIQTYPTREEAELIEEYGPMTERELGQIKDRSKAVEYEVLRQLETDGKVNRTQRVRGNVWSAA</sequence>
<evidence type="ECO:0000313" key="1">
    <source>
        <dbReference type="EMBL" id="MBB5182710.1"/>
    </source>
</evidence>
<dbReference type="PANTHER" id="PTHR13887">
    <property type="entry name" value="GLUTATHIONE S-TRANSFERASE KAPPA"/>
    <property type="match status" value="1"/>
</dbReference>
<dbReference type="EMBL" id="JACHHK010000002">
    <property type="protein sequence ID" value="MBB5182710.1"/>
    <property type="molecule type" value="Genomic_DNA"/>
</dbReference>
<dbReference type="Gene3D" id="3.40.30.10">
    <property type="entry name" value="Glutaredoxin"/>
    <property type="match status" value="1"/>
</dbReference>
<accession>A0A7W8FWI3</accession>
<name>A0A7W8FWI3_9FIRM</name>
<reference evidence="1 2" key="1">
    <citation type="submission" date="2020-08" db="EMBL/GenBank/DDBJ databases">
        <title>Genomic Encyclopedia of Type Strains, Phase IV (KMG-IV): sequencing the most valuable type-strain genomes for metagenomic binning, comparative biology and taxonomic classification.</title>
        <authorList>
            <person name="Goeker M."/>
        </authorList>
    </citation>
    <scope>NUCLEOTIDE SEQUENCE [LARGE SCALE GENOMIC DNA]</scope>
    <source>
        <strain evidence="1 2">DSM 25799</strain>
    </source>
</reference>
<dbReference type="CDD" id="cd03025">
    <property type="entry name" value="DsbA_FrnE_like"/>
    <property type="match status" value="1"/>
</dbReference>
<dbReference type="SUPFAM" id="SSF52833">
    <property type="entry name" value="Thioredoxin-like"/>
    <property type="match status" value="1"/>
</dbReference>
<protein>
    <submittedName>
        <fullName evidence="1">Protein-disulfide isomerase-like protein with CxxC motif</fullName>
    </submittedName>
</protein>
<dbReference type="Pfam" id="PF13743">
    <property type="entry name" value="Thioredoxin_5"/>
    <property type="match status" value="1"/>
</dbReference>
<proteinExistence type="predicted"/>
<dbReference type="InterPro" id="IPR036249">
    <property type="entry name" value="Thioredoxin-like_sf"/>
</dbReference>
<gene>
    <name evidence="1" type="ORF">HNQ47_000729</name>
</gene>
<organism evidence="1 2">
    <name type="scientific">Catenisphaera adipataccumulans</name>
    <dbReference type="NCBI Taxonomy" id="700500"/>
    <lineage>
        <taxon>Bacteria</taxon>
        <taxon>Bacillati</taxon>
        <taxon>Bacillota</taxon>
        <taxon>Erysipelotrichia</taxon>
        <taxon>Erysipelotrichales</taxon>
        <taxon>Erysipelotrichaceae</taxon>
        <taxon>Catenisphaera</taxon>
    </lineage>
</organism>
<dbReference type="RefSeq" id="WP_183327601.1">
    <property type="nucleotide sequence ID" value="NZ_JACHHK010000002.1"/>
</dbReference>
<keyword evidence="2" id="KW-1185">Reference proteome</keyword>
<dbReference type="PANTHER" id="PTHR13887:SF54">
    <property type="entry name" value="DSBA FAMILY PROTEIN"/>
    <property type="match status" value="1"/>
</dbReference>
<comment type="caution">
    <text evidence="1">The sequence shown here is derived from an EMBL/GenBank/DDBJ whole genome shotgun (WGS) entry which is preliminary data.</text>
</comment>
<dbReference type="GO" id="GO:0016853">
    <property type="term" value="F:isomerase activity"/>
    <property type="evidence" value="ECO:0007669"/>
    <property type="project" value="UniProtKB-KW"/>
</dbReference>
<dbReference type="AlphaFoldDB" id="A0A7W8FWI3"/>
<dbReference type="Proteomes" id="UP000539953">
    <property type="component" value="Unassembled WGS sequence"/>
</dbReference>
<keyword evidence="1" id="KW-0413">Isomerase</keyword>
<evidence type="ECO:0000313" key="2">
    <source>
        <dbReference type="Proteomes" id="UP000539953"/>
    </source>
</evidence>
<dbReference type="Gene3D" id="1.10.472.60">
    <property type="entry name" value="putative protein disulfide isomerase domain"/>
    <property type="match status" value="1"/>
</dbReference>